<feature type="compositionally biased region" description="Basic and acidic residues" evidence="1">
    <location>
        <begin position="405"/>
        <end position="451"/>
    </location>
</feature>
<keyword evidence="4" id="KW-1185">Reference proteome</keyword>
<accession>A0ABS6WTI4</accession>
<evidence type="ECO:0000313" key="4">
    <source>
        <dbReference type="Proteomes" id="UP001430804"/>
    </source>
</evidence>
<dbReference type="RefSeq" id="WP_219203592.1">
    <property type="nucleotide sequence ID" value="NZ_JAHWQX010000010.1"/>
</dbReference>
<dbReference type="InterPro" id="IPR005094">
    <property type="entry name" value="Endonuclease_MobA/VirD2"/>
</dbReference>
<feature type="compositionally biased region" description="Polar residues" evidence="1">
    <location>
        <begin position="571"/>
        <end position="589"/>
    </location>
</feature>
<dbReference type="Pfam" id="PF03432">
    <property type="entry name" value="Relaxase"/>
    <property type="match status" value="1"/>
</dbReference>
<feature type="region of interest" description="Disordered" evidence="1">
    <location>
        <begin position="174"/>
        <end position="216"/>
    </location>
</feature>
<comment type="caution">
    <text evidence="3">The sequence shown here is derived from an EMBL/GenBank/DDBJ whole genome shotgun (WGS) entry which is preliminary data.</text>
</comment>
<protein>
    <submittedName>
        <fullName evidence="3">Relaxase/mobilization nuclease domain-containing protein</fullName>
    </submittedName>
</protein>
<dbReference type="EMBL" id="JAHWQX010000010">
    <property type="protein sequence ID" value="MBW3099265.1"/>
    <property type="molecule type" value="Genomic_DNA"/>
</dbReference>
<evidence type="ECO:0000259" key="2">
    <source>
        <dbReference type="Pfam" id="PF03432"/>
    </source>
</evidence>
<name>A0ABS6WTI4_9HYPH</name>
<dbReference type="Proteomes" id="UP001430804">
    <property type="component" value="Unassembled WGS sequence"/>
</dbReference>
<feature type="compositionally biased region" description="Basic and acidic residues" evidence="1">
    <location>
        <begin position="458"/>
        <end position="475"/>
    </location>
</feature>
<feature type="compositionally biased region" description="Basic and acidic residues" evidence="1">
    <location>
        <begin position="174"/>
        <end position="205"/>
    </location>
</feature>
<feature type="compositionally biased region" description="Pro residues" evidence="1">
    <location>
        <begin position="547"/>
        <end position="564"/>
    </location>
</feature>
<feature type="domain" description="MobA/VirD2-like nuclease" evidence="2">
    <location>
        <begin position="34"/>
        <end position="172"/>
    </location>
</feature>
<feature type="region of interest" description="Disordered" evidence="1">
    <location>
        <begin position="405"/>
        <end position="620"/>
    </location>
</feature>
<feature type="compositionally biased region" description="Basic and acidic residues" evidence="1">
    <location>
        <begin position="591"/>
        <end position="620"/>
    </location>
</feature>
<proteinExistence type="predicted"/>
<sequence length="620" mass="69741">MVPDIAGTGHSFKGAGAYYLHDKRQDGAALHPETAERVAWTATRNLATEDPAAAVRIMIATAQLADELKARAGVKNTGRKSNAHVYAYSLAWHPDEAGNLDRAEMLRAADESLKVLGAENRQALIVAHTDRKHPHVHVIVNRVDPENGKMLTTSNDRLKLSDWANAYERKRGQILTPKREERRQVREQFAEKAQRRQYAAEKRAEAASGDGADANPRAALKAFGDAQRAEHRQQWKDLSASNKQARAAIYELYGRQITEQVAAHKERTRPLWAQHFRQARANERAFRAREQTLRGILRNALEATASQRISEQSGKRGALAATFNNLLSARARAAAFAERQDISRQQVAHHVKALLDAEIRVIKEQRSVALTTQRWQFDKERQQLIAQQDAQREKIRAAWRSLGVERQKEQTAREQVTRRKEARRVVRRPENAPRDRRLDRRENRAAMKVQEKPAPQRQEAKPMKEPFDKAREVAPKKSAPAPATRTMFVPQAMPVPSPSGDVPKPVPRKAQQVPVMEKPAPTRMGGPVPVRQDIAKAARAPADVPRANPPKQPAPARPAGPPPSRAAKQAETLQRWTETRGSVTGSSLSKWEARATAEKTERKERSAPSRSRDRDYDRER</sequence>
<evidence type="ECO:0000256" key="1">
    <source>
        <dbReference type="SAM" id="MobiDB-lite"/>
    </source>
</evidence>
<gene>
    <name evidence="3" type="ORF">KY465_18440</name>
</gene>
<evidence type="ECO:0000313" key="3">
    <source>
        <dbReference type="EMBL" id="MBW3099265.1"/>
    </source>
</evidence>
<organism evidence="3 4">
    <name type="scientific">Pseudohoeflea coraliihabitans</name>
    <dbReference type="NCBI Taxonomy" id="2860393"/>
    <lineage>
        <taxon>Bacteria</taxon>
        <taxon>Pseudomonadati</taxon>
        <taxon>Pseudomonadota</taxon>
        <taxon>Alphaproteobacteria</taxon>
        <taxon>Hyphomicrobiales</taxon>
        <taxon>Rhizobiaceae</taxon>
        <taxon>Pseudohoeflea</taxon>
    </lineage>
</organism>
<reference evidence="3" key="1">
    <citation type="submission" date="2021-07" db="EMBL/GenBank/DDBJ databases">
        <title>Pseudohoeflea marina sp. nov. a polyhydroxyalcanoate-producing bacterium.</title>
        <authorList>
            <person name="Zheng W."/>
            <person name="Yu S."/>
            <person name="Huang Y."/>
        </authorList>
    </citation>
    <scope>NUCLEOTIDE SEQUENCE</scope>
    <source>
        <strain evidence="3">DP4N28-3</strain>
    </source>
</reference>